<comment type="caution">
    <text evidence="2">The sequence shown here is derived from an EMBL/GenBank/DDBJ whole genome shotgun (WGS) entry which is preliminary data.</text>
</comment>
<gene>
    <name evidence="2" type="ORF">KCQ71_20675</name>
</gene>
<dbReference type="Proteomes" id="UP000826651">
    <property type="component" value="Unassembled WGS sequence"/>
</dbReference>
<proteinExistence type="predicted"/>
<protein>
    <submittedName>
        <fullName evidence="2">DUF3515 family protein</fullName>
    </submittedName>
</protein>
<keyword evidence="3" id="KW-1185">Reference proteome</keyword>
<evidence type="ECO:0000256" key="1">
    <source>
        <dbReference type="SAM" id="MobiDB-lite"/>
    </source>
</evidence>
<evidence type="ECO:0000313" key="3">
    <source>
        <dbReference type="Proteomes" id="UP000826651"/>
    </source>
</evidence>
<dbReference type="InterPro" id="IPR021903">
    <property type="entry name" value="DUF3515"/>
</dbReference>
<dbReference type="Pfam" id="PF12028">
    <property type="entry name" value="DUF3515"/>
    <property type="match status" value="1"/>
</dbReference>
<feature type="compositionally biased region" description="Basic residues" evidence="1">
    <location>
        <begin position="1"/>
        <end position="12"/>
    </location>
</feature>
<dbReference type="EMBL" id="JAGSHT010000020">
    <property type="protein sequence ID" value="MBZ2198577.1"/>
    <property type="molecule type" value="Genomic_DNA"/>
</dbReference>
<accession>A0ABS7SEA8</accession>
<feature type="region of interest" description="Disordered" evidence="1">
    <location>
        <begin position="1"/>
        <end position="60"/>
    </location>
</feature>
<name>A0ABS7SEA8_9MICO</name>
<organism evidence="2 3">
    <name type="scientific">Occultella gossypii</name>
    <dbReference type="NCBI Taxonomy" id="2800820"/>
    <lineage>
        <taxon>Bacteria</taxon>
        <taxon>Bacillati</taxon>
        <taxon>Actinomycetota</taxon>
        <taxon>Actinomycetes</taxon>
        <taxon>Micrococcales</taxon>
        <taxon>Ruaniaceae</taxon>
        <taxon>Occultella</taxon>
    </lineage>
</organism>
<reference evidence="2 3" key="1">
    <citation type="submission" date="2021-04" db="EMBL/GenBank/DDBJ databases">
        <title>Ruania sp. nov., isolated from sandy soil of mangrove forest.</title>
        <authorList>
            <person name="Ge X."/>
            <person name="Huang R."/>
            <person name="Liu W."/>
        </authorList>
    </citation>
    <scope>NUCLEOTIDE SEQUENCE [LARGE SCALE GENOMIC DNA]</scope>
    <source>
        <strain evidence="2 3">N2-46</strain>
    </source>
</reference>
<evidence type="ECO:0000313" key="2">
    <source>
        <dbReference type="EMBL" id="MBZ2198577.1"/>
    </source>
</evidence>
<sequence length="222" mass="22701">MKARLARRRRSGRIGVLRPGAGGAPERGYREGVSSTHPRPPSGSAPRRTRRGPRGARDAGSTAALALVGAALLAGCATPATVEPAPSASEPVCADVLIALPDTLAGADRRSTTSQASRAWGDPAITLRCGVTPPGPTTDRCITAEAADGTTVDWVVAELAEDDTGSESGSWTFTSYGRSPAIEVVVPVEYAGEDATSVLISLNGAVSVIPQTRACIGSEDLL</sequence>